<proteinExistence type="predicted"/>
<accession>A0A815CQD5</accession>
<feature type="coiled-coil region" evidence="1">
    <location>
        <begin position="416"/>
        <end position="443"/>
    </location>
</feature>
<organism evidence="3 5">
    <name type="scientific">Rotaria sordida</name>
    <dbReference type="NCBI Taxonomy" id="392033"/>
    <lineage>
        <taxon>Eukaryota</taxon>
        <taxon>Metazoa</taxon>
        <taxon>Spiralia</taxon>
        <taxon>Gnathifera</taxon>
        <taxon>Rotifera</taxon>
        <taxon>Eurotatoria</taxon>
        <taxon>Bdelloidea</taxon>
        <taxon>Philodinida</taxon>
        <taxon>Philodinidae</taxon>
        <taxon>Rotaria</taxon>
    </lineage>
</organism>
<dbReference type="EMBL" id="CAJNOH010002308">
    <property type="protein sequence ID" value="CAF1285965.1"/>
    <property type="molecule type" value="Genomic_DNA"/>
</dbReference>
<evidence type="ECO:0000256" key="1">
    <source>
        <dbReference type="SAM" id="Coils"/>
    </source>
</evidence>
<evidence type="ECO:0000313" key="6">
    <source>
        <dbReference type="Proteomes" id="UP000663870"/>
    </source>
</evidence>
<feature type="region of interest" description="Disordered" evidence="2">
    <location>
        <begin position="543"/>
        <end position="567"/>
    </location>
</feature>
<keyword evidence="6" id="KW-1185">Reference proteome</keyword>
<feature type="compositionally biased region" description="Polar residues" evidence="2">
    <location>
        <begin position="16"/>
        <end position="39"/>
    </location>
</feature>
<feature type="region of interest" description="Disordered" evidence="2">
    <location>
        <begin position="13"/>
        <end position="39"/>
    </location>
</feature>
<dbReference type="Proteomes" id="UP000663870">
    <property type="component" value="Unassembled WGS sequence"/>
</dbReference>
<evidence type="ECO:0000313" key="5">
    <source>
        <dbReference type="Proteomes" id="UP000663854"/>
    </source>
</evidence>
<dbReference type="AlphaFoldDB" id="A0A815CQD5"/>
<comment type="caution">
    <text evidence="3">The sequence shown here is derived from an EMBL/GenBank/DDBJ whole genome shotgun (WGS) entry which is preliminary data.</text>
</comment>
<dbReference type="Proteomes" id="UP000663854">
    <property type="component" value="Unassembled WGS sequence"/>
</dbReference>
<name>A0A815CQD5_9BILA</name>
<feature type="region of interest" description="Disordered" evidence="2">
    <location>
        <begin position="156"/>
        <end position="192"/>
    </location>
</feature>
<feature type="region of interest" description="Disordered" evidence="2">
    <location>
        <begin position="104"/>
        <end position="144"/>
    </location>
</feature>
<feature type="compositionally biased region" description="Low complexity" evidence="2">
    <location>
        <begin position="168"/>
        <end position="192"/>
    </location>
</feature>
<gene>
    <name evidence="4" type="ORF">JXQ802_LOCUS44547</name>
    <name evidence="3" type="ORF">PYM288_LOCUS29136</name>
</gene>
<protein>
    <submittedName>
        <fullName evidence="3">Uncharacterized protein</fullName>
    </submittedName>
</protein>
<reference evidence="3" key="1">
    <citation type="submission" date="2021-02" db="EMBL/GenBank/DDBJ databases">
        <authorList>
            <person name="Nowell W R."/>
        </authorList>
    </citation>
    <scope>NUCLEOTIDE SEQUENCE</scope>
</reference>
<evidence type="ECO:0000256" key="2">
    <source>
        <dbReference type="SAM" id="MobiDB-lite"/>
    </source>
</evidence>
<feature type="compositionally biased region" description="Polar residues" evidence="2">
    <location>
        <begin position="543"/>
        <end position="560"/>
    </location>
</feature>
<sequence>MLDSMLNVGLSHSVDHSTSQQHINNNTVPNQGSVSSYTTHSTSCTKQPLLLSHCLPVPSTDTVSTDQSSSSYINNNTTTHGPMFNHPCYTTNCHHHAPSNFHSYHQGTATSIDPHHSTSNMNQSQVNHQQHQNNQNVTPMESENDNGFIIVKRNKKKKKIDLTQNQQSSSSSSSCSTSPTISTNGSTSSTNTNSIISYVQPTSATAVHLQPNSREVNAPVSTINTVSIEISHQARQYAETRYAFPPFIIKFQQDINENSILKYLISHYSHNYNFKLNFAGHRLKFKRDLLLFVNDRESFSMLYDVSKWPLTIDSLNYEKVLPSHLPPQFSLVLKNVPFDTEIDTLSTNIKSIYPNVINAHRILNKNQQPTTLVRLDINNMNVIDELVEQDYPLLNMNCNNKNYKMNNVSNNPSNRIDELHHKLNNLEVNLNRLLDLNNNYADQLTRTQQIIMNHNRDIQLQQIDGVFQRDFVSQFISPICQVMVEVIPVLVKQNVLNDKTLLCPSLLALCAKLANDLPVWTNKYLQNEDTKLKLINEFNPNNQHPSVGFTNNNSHRPLSNQQLQQQQ</sequence>
<evidence type="ECO:0000313" key="3">
    <source>
        <dbReference type="EMBL" id="CAF1285965.1"/>
    </source>
</evidence>
<dbReference type="EMBL" id="CAJNOL010003457">
    <property type="protein sequence ID" value="CAF1563341.1"/>
    <property type="molecule type" value="Genomic_DNA"/>
</dbReference>
<feature type="compositionally biased region" description="Low complexity" evidence="2">
    <location>
        <begin position="119"/>
        <end position="137"/>
    </location>
</feature>
<evidence type="ECO:0000313" key="4">
    <source>
        <dbReference type="EMBL" id="CAF1563341.1"/>
    </source>
</evidence>
<keyword evidence="1" id="KW-0175">Coiled coil</keyword>